<organism evidence="2 3">
    <name type="scientific">Macleaya cordata</name>
    <name type="common">Five-seeded plume-poppy</name>
    <name type="synonym">Bocconia cordata</name>
    <dbReference type="NCBI Taxonomy" id="56857"/>
    <lineage>
        <taxon>Eukaryota</taxon>
        <taxon>Viridiplantae</taxon>
        <taxon>Streptophyta</taxon>
        <taxon>Embryophyta</taxon>
        <taxon>Tracheophyta</taxon>
        <taxon>Spermatophyta</taxon>
        <taxon>Magnoliopsida</taxon>
        <taxon>Ranunculales</taxon>
        <taxon>Papaveraceae</taxon>
        <taxon>Papaveroideae</taxon>
        <taxon>Macleaya</taxon>
    </lineage>
</organism>
<dbReference type="STRING" id="56857.A0A200QLJ8"/>
<dbReference type="GO" id="GO:0016791">
    <property type="term" value="F:phosphatase activity"/>
    <property type="evidence" value="ECO:0007669"/>
    <property type="project" value="InterPro"/>
</dbReference>
<evidence type="ECO:0000256" key="1">
    <source>
        <dbReference type="SAM" id="SignalP"/>
    </source>
</evidence>
<keyword evidence="3" id="KW-1185">Reference proteome</keyword>
<evidence type="ECO:0000313" key="2">
    <source>
        <dbReference type="EMBL" id="OVA11340.1"/>
    </source>
</evidence>
<gene>
    <name evidence="2" type="ORF">BVC80_9005g9</name>
</gene>
<dbReference type="InParanoid" id="A0A200QLJ8"/>
<dbReference type="OMA" id="NYLVWEL"/>
<sequence length="132" mass="14814">MISSPLLMAVVFHALPTCARDSAFEEGKKRFIYLGDGVGDFCPSLKLREGDFVMPRKNYLVWELISSNKLVQWSIGDERKWTLLRLINTIINENQNNSTTCNSSSASLVSVDFKPEPLFNHLVHPVPSLSSS</sequence>
<name>A0A200QLJ8_MACCD</name>
<dbReference type="InterPro" id="IPR016965">
    <property type="entry name" value="Pase_PHOSPHO-typ"/>
</dbReference>
<comment type="caution">
    <text evidence="2">The sequence shown here is derived from an EMBL/GenBank/DDBJ whole genome shotgun (WGS) entry which is preliminary data.</text>
</comment>
<proteinExistence type="predicted"/>
<accession>A0A200QLJ8</accession>
<dbReference type="Proteomes" id="UP000195402">
    <property type="component" value="Unassembled WGS sequence"/>
</dbReference>
<dbReference type="AlphaFoldDB" id="A0A200QLJ8"/>
<evidence type="ECO:0000313" key="3">
    <source>
        <dbReference type="Proteomes" id="UP000195402"/>
    </source>
</evidence>
<dbReference type="Pfam" id="PF06888">
    <property type="entry name" value="Put_Phosphatase"/>
    <property type="match status" value="1"/>
</dbReference>
<dbReference type="EMBL" id="MVGT01001698">
    <property type="protein sequence ID" value="OVA11340.1"/>
    <property type="molecule type" value="Genomic_DNA"/>
</dbReference>
<protein>
    <submittedName>
        <fullName evidence="2">Phosphatase PHOSPHO-type</fullName>
    </submittedName>
</protein>
<keyword evidence="1" id="KW-0732">Signal</keyword>
<feature type="chain" id="PRO_5012894117" evidence="1">
    <location>
        <begin position="20"/>
        <end position="132"/>
    </location>
</feature>
<reference evidence="2 3" key="1">
    <citation type="journal article" date="2017" name="Mol. Plant">
        <title>The Genome of Medicinal Plant Macleaya cordata Provides New Insights into Benzylisoquinoline Alkaloids Metabolism.</title>
        <authorList>
            <person name="Liu X."/>
            <person name="Liu Y."/>
            <person name="Huang P."/>
            <person name="Ma Y."/>
            <person name="Qing Z."/>
            <person name="Tang Q."/>
            <person name="Cao H."/>
            <person name="Cheng P."/>
            <person name="Zheng Y."/>
            <person name="Yuan Z."/>
            <person name="Zhou Y."/>
            <person name="Liu J."/>
            <person name="Tang Z."/>
            <person name="Zhuo Y."/>
            <person name="Zhang Y."/>
            <person name="Yu L."/>
            <person name="Huang J."/>
            <person name="Yang P."/>
            <person name="Peng Q."/>
            <person name="Zhang J."/>
            <person name="Jiang W."/>
            <person name="Zhang Z."/>
            <person name="Lin K."/>
            <person name="Ro D.K."/>
            <person name="Chen X."/>
            <person name="Xiong X."/>
            <person name="Shang Y."/>
            <person name="Huang S."/>
            <person name="Zeng J."/>
        </authorList>
    </citation>
    <scope>NUCLEOTIDE SEQUENCE [LARGE SCALE GENOMIC DNA]</scope>
    <source>
        <strain evidence="3">cv. BLH2017</strain>
        <tissue evidence="2">Root</tissue>
    </source>
</reference>
<dbReference type="PANTHER" id="PTHR20889">
    <property type="entry name" value="PHOSPHATASE, ORPHAN 1, 2"/>
    <property type="match status" value="1"/>
</dbReference>
<feature type="signal peptide" evidence="1">
    <location>
        <begin position="1"/>
        <end position="19"/>
    </location>
</feature>
<dbReference type="OrthoDB" id="936801at2759"/>
<dbReference type="PANTHER" id="PTHR20889:SF12">
    <property type="entry name" value="LP01149P"/>
    <property type="match status" value="1"/>
</dbReference>